<evidence type="ECO:0000313" key="8">
    <source>
        <dbReference type="EMBL" id="GLR16444.1"/>
    </source>
</evidence>
<reference evidence="8" key="2">
    <citation type="submission" date="2023-01" db="EMBL/GenBank/DDBJ databases">
        <title>Draft genome sequence of Portibacter lacus strain NBRC 108769.</title>
        <authorList>
            <person name="Sun Q."/>
            <person name="Mori K."/>
        </authorList>
    </citation>
    <scope>NUCLEOTIDE SEQUENCE</scope>
    <source>
        <strain evidence="8">NBRC 108769</strain>
    </source>
</reference>
<keyword evidence="9" id="KW-1185">Reference proteome</keyword>
<gene>
    <name evidence="7 8" type="primary">ribH</name>
    <name evidence="8" type="ORF">GCM10007940_10590</name>
</gene>
<feature type="binding site" evidence="7">
    <location>
        <position position="30"/>
    </location>
    <ligand>
        <name>5-amino-6-(D-ribitylamino)uracil</name>
        <dbReference type="ChEBI" id="CHEBI:15934"/>
    </ligand>
</feature>
<dbReference type="RefSeq" id="WP_235293248.1">
    <property type="nucleotide sequence ID" value="NZ_BSOH01000005.1"/>
</dbReference>
<sequence>MSSKNKNLSKTSGDIPSGKGYKIGIVVSEWNEKITNALYDGCLETLITYGVDVNDIKTIHVPGTFELPVGAKMLLGEDNYNAIICIGCVIKGETKHDEYISNAVANGLVNLGVLSGKPIIFGVLTPNTSEQAEDRAGGKHGNKGVEAAVTALKMADIKRSLKGFKVKIGF</sequence>
<comment type="caution">
    <text evidence="8">The sequence shown here is derived from an EMBL/GenBank/DDBJ whole genome shotgun (WGS) entry which is preliminary data.</text>
</comment>
<organism evidence="8 9">
    <name type="scientific">Portibacter lacus</name>
    <dbReference type="NCBI Taxonomy" id="1099794"/>
    <lineage>
        <taxon>Bacteria</taxon>
        <taxon>Pseudomonadati</taxon>
        <taxon>Bacteroidota</taxon>
        <taxon>Saprospiria</taxon>
        <taxon>Saprospirales</taxon>
        <taxon>Haliscomenobacteraceae</taxon>
        <taxon>Portibacter</taxon>
    </lineage>
</organism>
<dbReference type="Gene3D" id="3.40.50.960">
    <property type="entry name" value="Lumazine/riboflavin synthase"/>
    <property type="match status" value="1"/>
</dbReference>
<reference evidence="8" key="1">
    <citation type="journal article" date="2014" name="Int. J. Syst. Evol. Microbiol.">
        <title>Complete genome sequence of Corynebacterium casei LMG S-19264T (=DSM 44701T), isolated from a smear-ripened cheese.</title>
        <authorList>
            <consortium name="US DOE Joint Genome Institute (JGI-PGF)"/>
            <person name="Walter F."/>
            <person name="Albersmeier A."/>
            <person name="Kalinowski J."/>
            <person name="Ruckert C."/>
        </authorList>
    </citation>
    <scope>NUCLEOTIDE SEQUENCE</scope>
    <source>
        <strain evidence="8">NBRC 108769</strain>
    </source>
</reference>
<dbReference type="Proteomes" id="UP001156666">
    <property type="component" value="Unassembled WGS sequence"/>
</dbReference>
<dbReference type="InterPro" id="IPR034964">
    <property type="entry name" value="LS"/>
</dbReference>
<accession>A0AA37SN43</accession>
<feature type="binding site" evidence="7">
    <location>
        <position position="135"/>
    </location>
    <ligand>
        <name>(2S)-2-hydroxy-3-oxobutyl phosphate</name>
        <dbReference type="ChEBI" id="CHEBI:58830"/>
    </ligand>
</feature>
<dbReference type="CDD" id="cd09209">
    <property type="entry name" value="Lumazine_synthase-I"/>
    <property type="match status" value="1"/>
</dbReference>
<dbReference type="HAMAP" id="MF_00178">
    <property type="entry name" value="Lumazine_synth"/>
    <property type="match status" value="1"/>
</dbReference>
<evidence type="ECO:0000256" key="6">
    <source>
        <dbReference type="ARBA" id="ARBA00048785"/>
    </source>
</evidence>
<evidence type="ECO:0000256" key="5">
    <source>
        <dbReference type="ARBA" id="ARBA00022679"/>
    </source>
</evidence>
<evidence type="ECO:0000256" key="2">
    <source>
        <dbReference type="ARBA" id="ARBA00007424"/>
    </source>
</evidence>
<feature type="binding site" evidence="7">
    <location>
        <begin position="93"/>
        <end position="94"/>
    </location>
    <ligand>
        <name>(2S)-2-hydroxy-3-oxobutyl phosphate</name>
        <dbReference type="ChEBI" id="CHEBI:58830"/>
    </ligand>
</feature>
<dbReference type="Pfam" id="PF00885">
    <property type="entry name" value="DMRL_synthase"/>
    <property type="match status" value="1"/>
</dbReference>
<evidence type="ECO:0000256" key="4">
    <source>
        <dbReference type="ARBA" id="ARBA00022619"/>
    </source>
</evidence>
<dbReference type="InterPro" id="IPR036467">
    <property type="entry name" value="LS/RS_sf"/>
</dbReference>
<dbReference type="NCBIfam" id="TIGR00114">
    <property type="entry name" value="lumazine-synth"/>
    <property type="match status" value="1"/>
</dbReference>
<dbReference type="EMBL" id="BSOH01000005">
    <property type="protein sequence ID" value="GLR16444.1"/>
    <property type="molecule type" value="Genomic_DNA"/>
</dbReference>
<dbReference type="EC" id="2.5.1.78" evidence="3 7"/>
<keyword evidence="5 7" id="KW-0808">Transferase</keyword>
<comment type="function">
    <text evidence="7">Catalyzes the formation of 6,7-dimethyl-8-ribityllumazine by condensation of 5-amino-6-(D-ribitylamino)uracil with 3,4-dihydroxy-2-butanone 4-phosphate. This is the penultimate step in the biosynthesis of riboflavin.</text>
</comment>
<evidence type="ECO:0000313" key="9">
    <source>
        <dbReference type="Proteomes" id="UP001156666"/>
    </source>
</evidence>
<evidence type="ECO:0000256" key="7">
    <source>
        <dbReference type="HAMAP-Rule" id="MF_00178"/>
    </source>
</evidence>
<feature type="binding site" evidence="7">
    <location>
        <begin position="88"/>
        <end position="90"/>
    </location>
    <ligand>
        <name>5-amino-6-(D-ribitylamino)uracil</name>
        <dbReference type="ChEBI" id="CHEBI:15934"/>
    </ligand>
</feature>
<dbReference type="GO" id="GO:0009349">
    <property type="term" value="C:riboflavin synthase complex"/>
    <property type="evidence" value="ECO:0007669"/>
    <property type="project" value="UniProtKB-UniRule"/>
</dbReference>
<dbReference type="SUPFAM" id="SSF52121">
    <property type="entry name" value="Lumazine synthase"/>
    <property type="match status" value="1"/>
</dbReference>
<comment type="pathway">
    <text evidence="1 7">Cofactor biosynthesis; riboflavin biosynthesis; riboflavin from 2-hydroxy-3-oxobutyl phosphate and 5-amino-6-(D-ribitylamino)uracil: step 1/2.</text>
</comment>
<keyword evidence="4 7" id="KW-0686">Riboflavin biosynthesis</keyword>
<dbReference type="PANTHER" id="PTHR21058:SF0">
    <property type="entry name" value="6,7-DIMETHYL-8-RIBITYLLUMAZINE SYNTHASE"/>
    <property type="match status" value="1"/>
</dbReference>
<comment type="similarity">
    <text evidence="2 7">Belongs to the DMRL synthase family.</text>
</comment>
<name>A0AA37SN43_9BACT</name>
<dbReference type="GO" id="GO:0000906">
    <property type="term" value="F:6,7-dimethyl-8-ribityllumazine synthase activity"/>
    <property type="evidence" value="ECO:0007669"/>
    <property type="project" value="UniProtKB-UniRule"/>
</dbReference>
<feature type="active site" description="Proton donor" evidence="7">
    <location>
        <position position="96"/>
    </location>
</feature>
<comment type="catalytic activity">
    <reaction evidence="6 7">
        <text>(2S)-2-hydroxy-3-oxobutyl phosphate + 5-amino-6-(D-ribitylamino)uracil = 6,7-dimethyl-8-(1-D-ribityl)lumazine + phosphate + 2 H2O + H(+)</text>
        <dbReference type="Rhea" id="RHEA:26152"/>
        <dbReference type="ChEBI" id="CHEBI:15377"/>
        <dbReference type="ChEBI" id="CHEBI:15378"/>
        <dbReference type="ChEBI" id="CHEBI:15934"/>
        <dbReference type="ChEBI" id="CHEBI:43474"/>
        <dbReference type="ChEBI" id="CHEBI:58201"/>
        <dbReference type="ChEBI" id="CHEBI:58830"/>
        <dbReference type="EC" id="2.5.1.78"/>
    </reaction>
</comment>
<proteinExistence type="inferred from homology"/>
<evidence type="ECO:0000256" key="3">
    <source>
        <dbReference type="ARBA" id="ARBA00012664"/>
    </source>
</evidence>
<dbReference type="GO" id="GO:0009231">
    <property type="term" value="P:riboflavin biosynthetic process"/>
    <property type="evidence" value="ECO:0007669"/>
    <property type="project" value="UniProtKB-UniRule"/>
</dbReference>
<feature type="binding site" evidence="7">
    <location>
        <position position="121"/>
    </location>
    <ligand>
        <name>5-amino-6-(D-ribitylamino)uracil</name>
        <dbReference type="ChEBI" id="CHEBI:15934"/>
    </ligand>
</feature>
<evidence type="ECO:0000256" key="1">
    <source>
        <dbReference type="ARBA" id="ARBA00004917"/>
    </source>
</evidence>
<dbReference type="AlphaFoldDB" id="A0AA37SN43"/>
<feature type="binding site" evidence="7">
    <location>
        <begin position="64"/>
        <end position="66"/>
    </location>
    <ligand>
        <name>5-amino-6-(D-ribitylamino)uracil</name>
        <dbReference type="ChEBI" id="CHEBI:15934"/>
    </ligand>
</feature>
<protein>
    <recommendedName>
        <fullName evidence="3 7">6,7-dimethyl-8-ribityllumazine synthase</fullName>
        <shortName evidence="7">DMRL synthase</shortName>
        <shortName evidence="7">LS</shortName>
        <shortName evidence="7">Lumazine synthase</shortName>
        <ecNumber evidence="3 7">2.5.1.78</ecNumber>
    </recommendedName>
</protein>
<dbReference type="InterPro" id="IPR002180">
    <property type="entry name" value="LS/RS"/>
</dbReference>
<dbReference type="PANTHER" id="PTHR21058">
    <property type="entry name" value="6,7-DIMETHYL-8-RIBITYLLUMAZINE SYNTHASE DMRL SYNTHASE LUMAZINE SYNTHASE"/>
    <property type="match status" value="1"/>
</dbReference>